<reference evidence="2" key="1">
    <citation type="submission" date="2017-07" db="EMBL/GenBank/DDBJ databases">
        <title>Taro Niue Genome Assembly and Annotation.</title>
        <authorList>
            <person name="Atibalentja N."/>
            <person name="Keating K."/>
            <person name="Fields C.J."/>
        </authorList>
    </citation>
    <scope>NUCLEOTIDE SEQUENCE</scope>
    <source>
        <strain evidence="2">Niue_2</strain>
        <tissue evidence="2">Leaf</tissue>
    </source>
</reference>
<dbReference type="Proteomes" id="UP000652761">
    <property type="component" value="Unassembled WGS sequence"/>
</dbReference>
<name>A0A843VI95_COLES</name>
<evidence type="ECO:0000256" key="1">
    <source>
        <dbReference type="SAM" id="MobiDB-lite"/>
    </source>
</evidence>
<dbReference type="EMBL" id="NMUH01001509">
    <property type="protein sequence ID" value="MQL93034.1"/>
    <property type="molecule type" value="Genomic_DNA"/>
</dbReference>
<evidence type="ECO:0000313" key="3">
    <source>
        <dbReference type="Proteomes" id="UP000652761"/>
    </source>
</evidence>
<evidence type="ECO:0000313" key="2">
    <source>
        <dbReference type="EMBL" id="MQL93034.1"/>
    </source>
</evidence>
<feature type="compositionally biased region" description="Polar residues" evidence="1">
    <location>
        <begin position="65"/>
        <end position="74"/>
    </location>
</feature>
<gene>
    <name evidence="2" type="ORF">Taro_025671</name>
</gene>
<comment type="caution">
    <text evidence="2">The sequence shown here is derived from an EMBL/GenBank/DDBJ whole genome shotgun (WGS) entry which is preliminary data.</text>
</comment>
<dbReference type="PROSITE" id="PS51257">
    <property type="entry name" value="PROKAR_LIPOPROTEIN"/>
    <property type="match status" value="1"/>
</dbReference>
<accession>A0A843VI95</accession>
<sequence length="74" mass="7656">MRRIAPSSSGLVATLTLSLSGCDRVAVRIHSSTFCNGPDARTPTPTKDPTIGTAAHGSEDLEGLTDQSNKICNG</sequence>
<proteinExistence type="predicted"/>
<protein>
    <submittedName>
        <fullName evidence="2">Uncharacterized protein</fullName>
    </submittedName>
</protein>
<feature type="region of interest" description="Disordered" evidence="1">
    <location>
        <begin position="37"/>
        <end position="74"/>
    </location>
</feature>
<keyword evidence="3" id="KW-1185">Reference proteome</keyword>
<dbReference type="AlphaFoldDB" id="A0A843VI95"/>
<organism evidence="2 3">
    <name type="scientific">Colocasia esculenta</name>
    <name type="common">Wild taro</name>
    <name type="synonym">Arum esculentum</name>
    <dbReference type="NCBI Taxonomy" id="4460"/>
    <lineage>
        <taxon>Eukaryota</taxon>
        <taxon>Viridiplantae</taxon>
        <taxon>Streptophyta</taxon>
        <taxon>Embryophyta</taxon>
        <taxon>Tracheophyta</taxon>
        <taxon>Spermatophyta</taxon>
        <taxon>Magnoliopsida</taxon>
        <taxon>Liliopsida</taxon>
        <taxon>Araceae</taxon>
        <taxon>Aroideae</taxon>
        <taxon>Colocasieae</taxon>
        <taxon>Colocasia</taxon>
    </lineage>
</organism>